<protein>
    <recommendedName>
        <fullName evidence="4">Kinesin-like protein</fullName>
    </recommendedName>
</protein>
<dbReference type="InterPro" id="IPR036961">
    <property type="entry name" value="Kinesin_motor_dom_sf"/>
</dbReference>
<dbReference type="PROSITE" id="PS00411">
    <property type="entry name" value="KINESIN_MOTOR_1"/>
    <property type="match status" value="1"/>
</dbReference>
<dbReference type="InterPro" id="IPR027417">
    <property type="entry name" value="P-loop_NTPase"/>
</dbReference>
<dbReference type="Gene3D" id="3.40.850.10">
    <property type="entry name" value="Kinesin motor domain"/>
    <property type="match status" value="1"/>
</dbReference>
<comment type="caution">
    <text evidence="7">The sequence shown here is derived from an EMBL/GenBank/DDBJ whole genome shotgun (WGS) entry which is preliminary data.</text>
</comment>
<dbReference type="InterPro" id="IPR001752">
    <property type="entry name" value="Kinesin_motor_dom"/>
</dbReference>
<keyword evidence="1 3" id="KW-0547">Nucleotide-binding</keyword>
<dbReference type="Proteomes" id="UP001651158">
    <property type="component" value="Unassembled WGS sequence"/>
</dbReference>
<dbReference type="PANTHER" id="PTHR47117">
    <property type="entry name" value="STAR-RELATED LIPID TRANSFER PROTEIN 9"/>
    <property type="match status" value="1"/>
</dbReference>
<evidence type="ECO:0000256" key="3">
    <source>
        <dbReference type="PROSITE-ProRule" id="PRU00283"/>
    </source>
</evidence>
<keyword evidence="5" id="KW-0175">Coiled coil</keyword>
<proteinExistence type="inferred from homology"/>
<evidence type="ECO:0000259" key="6">
    <source>
        <dbReference type="PROSITE" id="PS50067"/>
    </source>
</evidence>
<accession>A0ABR4QDB6</accession>
<evidence type="ECO:0000313" key="7">
    <source>
        <dbReference type="EMBL" id="KAL5107748.1"/>
    </source>
</evidence>
<keyword evidence="2 3" id="KW-0067">ATP-binding</keyword>
<organism evidence="7 8">
    <name type="scientific">Taenia crassiceps</name>
    <dbReference type="NCBI Taxonomy" id="6207"/>
    <lineage>
        <taxon>Eukaryota</taxon>
        <taxon>Metazoa</taxon>
        <taxon>Spiralia</taxon>
        <taxon>Lophotrochozoa</taxon>
        <taxon>Platyhelminthes</taxon>
        <taxon>Cestoda</taxon>
        <taxon>Eucestoda</taxon>
        <taxon>Cyclophyllidea</taxon>
        <taxon>Taeniidae</taxon>
        <taxon>Taenia</taxon>
    </lineage>
</organism>
<dbReference type="InterPro" id="IPR019821">
    <property type="entry name" value="Kinesin_motor_CS"/>
</dbReference>
<dbReference type="EMBL" id="JAKROA010000004">
    <property type="protein sequence ID" value="KAL5107748.1"/>
    <property type="molecule type" value="Genomic_DNA"/>
</dbReference>
<name>A0ABR4QDB6_9CEST</name>
<keyword evidence="4" id="KW-0493">Microtubule</keyword>
<dbReference type="Pfam" id="PF00225">
    <property type="entry name" value="Kinesin"/>
    <property type="match status" value="1"/>
</dbReference>
<gene>
    <name evidence="7" type="ORF">TcWFU_005268</name>
</gene>
<feature type="domain" description="Kinesin motor" evidence="6">
    <location>
        <begin position="9"/>
        <end position="386"/>
    </location>
</feature>
<reference evidence="7 8" key="1">
    <citation type="journal article" date="2022" name="Front. Cell. Infect. Microbiol.">
        <title>The Genomes of Two Strains of Taenia crassiceps the Animal Model for the Study of Human Cysticercosis.</title>
        <authorList>
            <person name="Bobes R.J."/>
            <person name="Estrada K."/>
            <person name="Rios-Valencia D.G."/>
            <person name="Calderon-Gallegos A."/>
            <person name="de la Torre P."/>
            <person name="Carrero J.C."/>
            <person name="Sanchez-Flores A."/>
            <person name="Laclette J.P."/>
        </authorList>
    </citation>
    <scope>NUCLEOTIDE SEQUENCE [LARGE SCALE GENOMIC DNA]</scope>
    <source>
        <strain evidence="7">WFUcys</strain>
    </source>
</reference>
<evidence type="ECO:0000256" key="1">
    <source>
        <dbReference type="ARBA" id="ARBA00022741"/>
    </source>
</evidence>
<dbReference type="PRINTS" id="PR00380">
    <property type="entry name" value="KINESINHEAVY"/>
</dbReference>
<keyword evidence="3 4" id="KW-0505">Motor protein</keyword>
<feature type="coiled-coil region" evidence="5">
    <location>
        <begin position="894"/>
        <end position="924"/>
    </location>
</feature>
<dbReference type="PROSITE" id="PS50067">
    <property type="entry name" value="KINESIN_MOTOR_2"/>
    <property type="match status" value="1"/>
</dbReference>
<keyword evidence="8" id="KW-1185">Reference proteome</keyword>
<sequence>MFELEESGTVTTAVRVRPFSQREIDSKDNYSAVDCPEFGKIRCSKKGLPPVIFSVDHTFCYFADDVNKTARGSQQEVYEALGVPLLNKALAGYNACLLAYGVTTSGKTYSMYGTADDPGIVPRIVKDLFARINAEKGKNVLSTVYFNYYEIYNEKINDLLQDKKNLPQLTVREHPVTGPFVEGLIQPAVHSSEETFAWLRRGDARRSVAPTEMNTRSSRSHTIASFVIRRELVSFTNKGTIENGYTSKLTLVDLAGSERQSSTNGLSERLMETCQINKSLFVLGRVISQLSGESQAKAVFRSTERFGRKRPKLAFEGVSPLLTPQTSAKRKNNTFVSYRDSLLTWLLKDSLGGNSVTTMLATVSPSSLHIDDTLSTLHYAKRAQCIVNKAVVNEDPEGRIIRELMAEVEKLRRRLDESTKPNSPSTTQVRTLKRLLLAREEEIAKLTNELTKRTAACARLHVEALQTSVVSSPTVETTSRCLYDGDLSTKDSCKISMKRFKRNLFSEGVDSSTLSTSHRVAPEGAEKGEFVVQAGIPNCDSNRNSPKNQTTEPFATVNKAVGPSEIILREDASTNTREDTTVIPLSDLDKMQSDLRALTEALSVYRSVQKADASSDVCEQAFGLSVLPADVAKCEVETCTDDRLKRNVATSDHLNHHTHPRTSIDQFNEELGNRRSLIESRACVDSTTWTDDYELGVTYISLNFFNELYEKQHLLRLGFSSQESKPKSDASVATDLGATLFPEEDFKRLHCQIEQLKAEICKYEAVGADEAKHIHNGGGTIENPAVERTIKDMNGLGPSLNPADTPIGPAHVAAAGNAPSRHSSVKAITKDYVHNRVDFFENLNRSQMIFGECPAQASSQNLCLRGSNMGRQRKDELISDEDLGQNIKLLQYQVESQRWEIQYLEKLNERLKNERNMIAKVLKGMPHERNSSPSDVLPLFDELLQSISQISDEFRREMASILEKYGCDTNKLPI</sequence>
<dbReference type="SUPFAM" id="SSF52540">
    <property type="entry name" value="P-loop containing nucleoside triphosphate hydrolases"/>
    <property type="match status" value="1"/>
</dbReference>
<comment type="similarity">
    <text evidence="3 4">Belongs to the TRAFAC class myosin-kinesin ATPase superfamily. Kinesin family.</text>
</comment>
<evidence type="ECO:0000256" key="5">
    <source>
        <dbReference type="SAM" id="Coils"/>
    </source>
</evidence>
<evidence type="ECO:0000256" key="4">
    <source>
        <dbReference type="RuleBase" id="RU000394"/>
    </source>
</evidence>
<dbReference type="SMART" id="SM00129">
    <property type="entry name" value="KISc"/>
    <property type="match status" value="1"/>
</dbReference>
<feature type="binding site" evidence="3">
    <location>
        <begin position="101"/>
        <end position="108"/>
    </location>
    <ligand>
        <name>ATP</name>
        <dbReference type="ChEBI" id="CHEBI:30616"/>
    </ligand>
</feature>
<evidence type="ECO:0000256" key="2">
    <source>
        <dbReference type="ARBA" id="ARBA00022840"/>
    </source>
</evidence>
<evidence type="ECO:0000313" key="8">
    <source>
        <dbReference type="Proteomes" id="UP001651158"/>
    </source>
</evidence>